<feature type="compositionally biased region" description="Polar residues" evidence="3">
    <location>
        <begin position="138"/>
        <end position="148"/>
    </location>
</feature>
<accession>A0A0L0HNI2</accession>
<feature type="domain" description="Cyclin-like" evidence="4">
    <location>
        <begin position="512"/>
        <end position="593"/>
    </location>
</feature>
<dbReference type="Gene3D" id="1.10.472.10">
    <property type="entry name" value="Cyclin-like"/>
    <property type="match status" value="2"/>
</dbReference>
<feature type="compositionally biased region" description="Basic and acidic residues" evidence="3">
    <location>
        <begin position="342"/>
        <end position="352"/>
    </location>
</feature>
<evidence type="ECO:0000256" key="3">
    <source>
        <dbReference type="SAM" id="MobiDB-lite"/>
    </source>
</evidence>
<proteinExistence type="inferred from homology"/>
<keyword evidence="7" id="KW-1185">Reference proteome</keyword>
<evidence type="ECO:0008006" key="8">
    <source>
        <dbReference type="Google" id="ProtNLM"/>
    </source>
</evidence>
<dbReference type="RefSeq" id="XP_016611030.1">
    <property type="nucleotide sequence ID" value="XM_016750368.1"/>
</dbReference>
<dbReference type="AlphaFoldDB" id="A0A0L0HNI2"/>
<dbReference type="Proteomes" id="UP000053201">
    <property type="component" value="Unassembled WGS sequence"/>
</dbReference>
<evidence type="ECO:0000313" key="6">
    <source>
        <dbReference type="EMBL" id="KND02991.1"/>
    </source>
</evidence>
<evidence type="ECO:0000313" key="7">
    <source>
        <dbReference type="Proteomes" id="UP000053201"/>
    </source>
</evidence>
<dbReference type="PANTHER" id="PTHR10177">
    <property type="entry name" value="CYCLINS"/>
    <property type="match status" value="1"/>
</dbReference>
<sequence>RHESLQIAKVDILLLPSNCEIHIWSAMLFAPPVPKTRVDLAHPTTGQQPRGYVSAATAKMWSRKQSAGVLVESAELNNGVKRPAERPSSRQEAKRIKSDVKSTAPVLAPKPKNISTAYRAAKEKGKERNAVARRALSSKGNTRDQANSCRPGLSGKENIGFIHSTIPSARIDTFSKESAVPIKLVSKSILAPVNGVSKGSRASTNFLPTGHFVPVNAMKKTYGSSTREMMKEEVRSADAMEISPIKAPVSSFAAPQTTSSSPHPAQLLKQKALFDMIDAWSVSPPAGQLERMKLSSPLQDIENKTSPDITPVRHRTSHPAAPVAQARLKSPTPDQAPISQQQKRESLGRRISDPPVIDSNDLFGFDEYAEEHAKADWEAEVRMCNVDVASPRPFTCQQRAKAINTLFAIHSGLKCSPDVLFTAIRTFDLFIAKWKYVRSYGNYEMTWDDRGLLLAVVATLSLAAKGDSQNPGWTYKKLMGTMAPTWTPNEFMMMESKILEVVGVYTYPTPLQFLRQINGKTRFEKKYHQTAKYLVEVAQYDQKFVRVKPSQLAAVANYTARKVMNDDPWNQHLVASSGYMEDALKELSRPLMMLVLDQNPKTSNVVKKYSTEEFSFVAPVFASHLEFCL</sequence>
<gene>
    <name evidence="6" type="ORF">SPPG_02065</name>
</gene>
<name>A0A0L0HNI2_SPIPD</name>
<evidence type="ECO:0000259" key="4">
    <source>
        <dbReference type="SMART" id="SM00385"/>
    </source>
</evidence>
<evidence type="ECO:0000256" key="1">
    <source>
        <dbReference type="ARBA" id="ARBA00023127"/>
    </source>
</evidence>
<keyword evidence="1 2" id="KW-0195">Cyclin</keyword>
<evidence type="ECO:0000259" key="5">
    <source>
        <dbReference type="SMART" id="SM01332"/>
    </source>
</evidence>
<dbReference type="VEuPathDB" id="FungiDB:SPPG_02065"/>
<feature type="non-terminal residue" evidence="6">
    <location>
        <position position="1"/>
    </location>
</feature>
<dbReference type="Pfam" id="PF00134">
    <property type="entry name" value="Cyclin_N"/>
    <property type="match status" value="1"/>
</dbReference>
<organism evidence="6 7">
    <name type="scientific">Spizellomyces punctatus (strain DAOM BR117)</name>
    <dbReference type="NCBI Taxonomy" id="645134"/>
    <lineage>
        <taxon>Eukaryota</taxon>
        <taxon>Fungi</taxon>
        <taxon>Fungi incertae sedis</taxon>
        <taxon>Chytridiomycota</taxon>
        <taxon>Chytridiomycota incertae sedis</taxon>
        <taxon>Chytridiomycetes</taxon>
        <taxon>Spizellomycetales</taxon>
        <taxon>Spizellomycetaceae</taxon>
        <taxon>Spizellomyces</taxon>
    </lineage>
</organism>
<feature type="region of interest" description="Disordered" evidence="3">
    <location>
        <begin position="122"/>
        <end position="152"/>
    </location>
</feature>
<dbReference type="InterPro" id="IPR004367">
    <property type="entry name" value="Cyclin_C-dom"/>
</dbReference>
<dbReference type="SMART" id="SM01332">
    <property type="entry name" value="Cyclin_C"/>
    <property type="match status" value="1"/>
</dbReference>
<evidence type="ECO:0000256" key="2">
    <source>
        <dbReference type="RuleBase" id="RU000383"/>
    </source>
</evidence>
<dbReference type="OMA" id="PACSKNQ"/>
<reference evidence="6 7" key="1">
    <citation type="submission" date="2009-08" db="EMBL/GenBank/DDBJ databases">
        <title>The Genome Sequence of Spizellomyces punctatus strain DAOM BR117.</title>
        <authorList>
            <consortium name="The Broad Institute Genome Sequencing Platform"/>
            <person name="Russ C."/>
            <person name="Cuomo C."/>
            <person name="Shea T."/>
            <person name="Young S.K."/>
            <person name="Zeng Q."/>
            <person name="Koehrsen M."/>
            <person name="Haas B."/>
            <person name="Borodovsky M."/>
            <person name="Guigo R."/>
            <person name="Alvarado L."/>
            <person name="Berlin A."/>
            <person name="Bochicchio J."/>
            <person name="Borenstein D."/>
            <person name="Chapman S."/>
            <person name="Chen Z."/>
            <person name="Engels R."/>
            <person name="Freedman E."/>
            <person name="Gellesch M."/>
            <person name="Goldberg J."/>
            <person name="Griggs A."/>
            <person name="Gujja S."/>
            <person name="Heiman D."/>
            <person name="Hepburn T."/>
            <person name="Howarth C."/>
            <person name="Jen D."/>
            <person name="Larson L."/>
            <person name="Lewis B."/>
            <person name="Mehta T."/>
            <person name="Park D."/>
            <person name="Pearson M."/>
            <person name="Roberts A."/>
            <person name="Saif S."/>
            <person name="Shenoy N."/>
            <person name="Sisk P."/>
            <person name="Stolte C."/>
            <person name="Sykes S."/>
            <person name="Thomson T."/>
            <person name="Walk T."/>
            <person name="White J."/>
            <person name="Yandava C."/>
            <person name="Burger G."/>
            <person name="Gray M.W."/>
            <person name="Holland P.W.H."/>
            <person name="King N."/>
            <person name="Lang F.B.F."/>
            <person name="Roger A.J."/>
            <person name="Ruiz-Trillo I."/>
            <person name="Lander E."/>
            <person name="Nusbaum C."/>
        </authorList>
    </citation>
    <scope>NUCLEOTIDE SEQUENCE [LARGE SCALE GENOMIC DNA]</scope>
    <source>
        <strain evidence="6 7">DAOM BR117</strain>
    </source>
</reference>
<dbReference type="EMBL" id="KQ257452">
    <property type="protein sequence ID" value="KND02991.1"/>
    <property type="molecule type" value="Genomic_DNA"/>
</dbReference>
<protein>
    <recommendedName>
        <fullName evidence="8">Cyclin N-terminal domain-containing protein</fullName>
    </recommendedName>
</protein>
<dbReference type="OrthoDB" id="5590282at2759"/>
<dbReference type="STRING" id="645134.A0A0L0HNI2"/>
<dbReference type="InterPro" id="IPR036915">
    <property type="entry name" value="Cyclin-like_sf"/>
</dbReference>
<dbReference type="SUPFAM" id="SSF47954">
    <property type="entry name" value="Cyclin-like"/>
    <property type="match status" value="2"/>
</dbReference>
<comment type="similarity">
    <text evidence="2">Belongs to the cyclin family.</text>
</comment>
<feature type="domain" description="Cyclin C-terminal" evidence="5">
    <location>
        <begin position="508"/>
        <end position="623"/>
    </location>
</feature>
<dbReference type="InParanoid" id="A0A0L0HNI2"/>
<dbReference type="eggNOG" id="KOG0653">
    <property type="taxonomic scope" value="Eukaryota"/>
</dbReference>
<dbReference type="GeneID" id="27685684"/>
<feature type="region of interest" description="Disordered" evidence="3">
    <location>
        <begin position="78"/>
        <end position="108"/>
    </location>
</feature>
<dbReference type="SMART" id="SM00385">
    <property type="entry name" value="CYCLIN"/>
    <property type="match status" value="2"/>
</dbReference>
<feature type="compositionally biased region" description="Basic and acidic residues" evidence="3">
    <location>
        <begin position="82"/>
        <end position="100"/>
    </location>
</feature>
<feature type="region of interest" description="Disordered" evidence="3">
    <location>
        <begin position="295"/>
        <end position="353"/>
    </location>
</feature>
<dbReference type="InterPro" id="IPR006671">
    <property type="entry name" value="Cyclin_N"/>
</dbReference>
<dbReference type="InterPro" id="IPR013763">
    <property type="entry name" value="Cyclin-like_dom"/>
</dbReference>
<dbReference type="Pfam" id="PF02984">
    <property type="entry name" value="Cyclin_C"/>
    <property type="match status" value="1"/>
</dbReference>
<feature type="domain" description="Cyclin-like" evidence="4">
    <location>
        <begin position="404"/>
        <end position="500"/>
    </location>
</feature>
<dbReference type="InterPro" id="IPR039361">
    <property type="entry name" value="Cyclin"/>
</dbReference>